<evidence type="ECO:0000256" key="2">
    <source>
        <dbReference type="ARBA" id="ARBA00011738"/>
    </source>
</evidence>
<dbReference type="SUPFAM" id="SSF56300">
    <property type="entry name" value="Metallo-dependent phosphatases"/>
    <property type="match status" value="1"/>
</dbReference>
<dbReference type="Proteomes" id="UP000243579">
    <property type="component" value="Unassembled WGS sequence"/>
</dbReference>
<sequence length="577" mass="64380">MLTVLALAALPMVSTRLHESPWSPIDGPTSVSLTATPPVVATGGDVVISWSNIDQHPKDYVTLTCGPTTGPNDFIAARNVSGSFVRFEDLYMLRCDYEAHYYHFVNDAFAHVSDIVIPLSESKNAPKHGHLSFNDGLNQMVISFNSASTTTPMARYGKSRTLDDHLVRFGSTTTYTAEDMCHAPATTMGQTLYRHPGYFHSVVMDNLEPATEYFYQFGNDVDGWSDVASFVSRVTRGDETPVSFIAYADMGVDDAPRGWSTALRVFEDVVARGYNHFLLHFGDISYARGNVLQWDKFFALLEPLATRMYVPAMHLAELAHAVRVVRTWWASATVRFFPNHGIGSNGYCVDEFDYTSGGDKDPSQLESFHPAWGNYGADSSGECGVPMVHRFHAPTNGRGLFWYSFDYGLVHVVQMSSEHDFLPGSLQHTWLEKTLAAVDRRQTPWVVLTAHRMMYTTQIGEAKDLRVSRHFRAAVEPLLRQHRVNLVLAGHQHSYERSCPVFNGTCVDQGTVHMVVGSAGAELEQQGFSPEIGPWSVANINAYGYLRGRISRDRMHLEFVLNANGNVYDQVDLLPWA</sequence>
<dbReference type="Pfam" id="PF14008">
    <property type="entry name" value="Metallophos_C"/>
    <property type="match status" value="1"/>
</dbReference>
<keyword evidence="6" id="KW-0378">Hydrolase</keyword>
<dbReference type="SUPFAM" id="SSF49363">
    <property type="entry name" value="Purple acid phosphatase, N-terminal domain"/>
    <property type="match status" value="1"/>
</dbReference>
<evidence type="ECO:0000256" key="1">
    <source>
        <dbReference type="ARBA" id="ARBA00004613"/>
    </source>
</evidence>
<feature type="domain" description="Purple acid phosphatase C-terminal" evidence="9">
    <location>
        <begin position="510"/>
        <end position="570"/>
    </location>
</feature>
<evidence type="ECO:0000256" key="7">
    <source>
        <dbReference type="SAM" id="SignalP"/>
    </source>
</evidence>
<comment type="catalytic activity">
    <reaction evidence="6">
        <text>a phosphate monoester + H2O = an alcohol + phosphate</text>
        <dbReference type="Rhea" id="RHEA:15017"/>
        <dbReference type="ChEBI" id="CHEBI:15377"/>
        <dbReference type="ChEBI" id="CHEBI:30879"/>
        <dbReference type="ChEBI" id="CHEBI:43474"/>
        <dbReference type="ChEBI" id="CHEBI:67140"/>
        <dbReference type="EC" id="3.1.3.2"/>
    </reaction>
</comment>
<evidence type="ECO:0000259" key="10">
    <source>
        <dbReference type="Pfam" id="PF16656"/>
    </source>
</evidence>
<evidence type="ECO:0000256" key="4">
    <source>
        <dbReference type="ARBA" id="ARBA00022729"/>
    </source>
</evidence>
<dbReference type="GO" id="GO:0046872">
    <property type="term" value="F:metal ion binding"/>
    <property type="evidence" value="ECO:0007669"/>
    <property type="project" value="InterPro"/>
</dbReference>
<evidence type="ECO:0000256" key="3">
    <source>
        <dbReference type="ARBA" id="ARBA00022525"/>
    </source>
</evidence>
<dbReference type="InterPro" id="IPR041792">
    <property type="entry name" value="MPP_PAP"/>
</dbReference>
<dbReference type="InterPro" id="IPR025733">
    <property type="entry name" value="PAPs_C"/>
</dbReference>
<reference evidence="11 12" key="1">
    <citation type="journal article" date="2014" name="Genome Biol. Evol.">
        <title>The secreted proteins of Achlya hypogyna and Thraustotheca clavata identify the ancestral oomycete secretome and reveal gene acquisitions by horizontal gene transfer.</title>
        <authorList>
            <person name="Misner I."/>
            <person name="Blouin N."/>
            <person name="Leonard G."/>
            <person name="Richards T.A."/>
            <person name="Lane C.E."/>
        </authorList>
    </citation>
    <scope>NUCLEOTIDE SEQUENCE [LARGE SCALE GENOMIC DNA]</scope>
    <source>
        <strain evidence="11 12">ATCC 48635</strain>
    </source>
</reference>
<dbReference type="CDD" id="cd00839">
    <property type="entry name" value="MPP_PAPs"/>
    <property type="match status" value="1"/>
</dbReference>
<dbReference type="InterPro" id="IPR029052">
    <property type="entry name" value="Metallo-depent_PP-like"/>
</dbReference>
<evidence type="ECO:0000256" key="5">
    <source>
        <dbReference type="ARBA" id="ARBA00023180"/>
    </source>
</evidence>
<name>A0A1V9Z2Q4_ACHHY</name>
<dbReference type="Pfam" id="PF00149">
    <property type="entry name" value="Metallophos"/>
    <property type="match status" value="1"/>
</dbReference>
<dbReference type="EMBL" id="JNBR01000469">
    <property type="protein sequence ID" value="OQR92284.1"/>
    <property type="molecule type" value="Genomic_DNA"/>
</dbReference>
<evidence type="ECO:0000259" key="9">
    <source>
        <dbReference type="Pfam" id="PF14008"/>
    </source>
</evidence>
<dbReference type="Gene3D" id="2.60.40.380">
    <property type="entry name" value="Purple acid phosphatase-like, N-terminal"/>
    <property type="match status" value="1"/>
</dbReference>
<keyword evidence="12" id="KW-1185">Reference proteome</keyword>
<gene>
    <name evidence="11" type="ORF">ACHHYP_03853</name>
</gene>
<keyword evidence="3" id="KW-0964">Secreted</keyword>
<dbReference type="InterPro" id="IPR015914">
    <property type="entry name" value="PAPs_N"/>
</dbReference>
<evidence type="ECO:0000259" key="8">
    <source>
        <dbReference type="Pfam" id="PF00149"/>
    </source>
</evidence>
<dbReference type="GO" id="GO:0005576">
    <property type="term" value="C:extracellular region"/>
    <property type="evidence" value="ECO:0007669"/>
    <property type="project" value="UniProtKB-SubCell"/>
</dbReference>
<dbReference type="InterPro" id="IPR008963">
    <property type="entry name" value="Purple_acid_Pase-like_N"/>
</dbReference>
<dbReference type="Gene3D" id="3.60.21.10">
    <property type="match status" value="2"/>
</dbReference>
<protein>
    <recommendedName>
        <fullName evidence="6">Purple acid phosphatase</fullName>
        <ecNumber evidence="6">3.1.3.2</ecNumber>
    </recommendedName>
</protein>
<keyword evidence="4 7" id="KW-0732">Signal</keyword>
<dbReference type="PANTHER" id="PTHR45778:SF7">
    <property type="entry name" value="PURPLE ACID PHOSPHATASE"/>
    <property type="match status" value="1"/>
</dbReference>
<evidence type="ECO:0000313" key="11">
    <source>
        <dbReference type="EMBL" id="OQR92284.1"/>
    </source>
</evidence>
<feature type="signal peptide" evidence="7">
    <location>
        <begin position="1"/>
        <end position="15"/>
    </location>
</feature>
<comment type="similarity">
    <text evidence="6">Belongs to the metallophosphoesterase superfamily. Purple acid phosphatase family.</text>
</comment>
<evidence type="ECO:0000256" key="6">
    <source>
        <dbReference type="RuleBase" id="RU361203"/>
    </source>
</evidence>
<comment type="subunit">
    <text evidence="2">Homodimer.</text>
</comment>
<feature type="chain" id="PRO_5012235555" description="Purple acid phosphatase" evidence="7">
    <location>
        <begin position="16"/>
        <end position="577"/>
    </location>
</feature>
<organism evidence="11 12">
    <name type="scientific">Achlya hypogyna</name>
    <name type="common">Oomycete</name>
    <name type="synonym">Protoachlya hypogyna</name>
    <dbReference type="NCBI Taxonomy" id="1202772"/>
    <lineage>
        <taxon>Eukaryota</taxon>
        <taxon>Sar</taxon>
        <taxon>Stramenopiles</taxon>
        <taxon>Oomycota</taxon>
        <taxon>Saprolegniomycetes</taxon>
        <taxon>Saprolegniales</taxon>
        <taxon>Achlyaceae</taxon>
        <taxon>Achlya</taxon>
    </lineage>
</organism>
<dbReference type="PANTHER" id="PTHR45778">
    <property type="entry name" value="PURPLE ACID PHOSPHATASE-RELATED"/>
    <property type="match status" value="1"/>
</dbReference>
<evidence type="ECO:0000313" key="12">
    <source>
        <dbReference type="Proteomes" id="UP000243579"/>
    </source>
</evidence>
<dbReference type="EC" id="3.1.3.2" evidence="6"/>
<comment type="subcellular location">
    <subcellularLocation>
        <location evidence="1">Secreted</location>
    </subcellularLocation>
</comment>
<feature type="domain" description="Calcineurin-like phosphoesterase" evidence="8">
    <location>
        <begin position="425"/>
        <end position="495"/>
    </location>
</feature>
<dbReference type="GO" id="GO:0003993">
    <property type="term" value="F:acid phosphatase activity"/>
    <property type="evidence" value="ECO:0007669"/>
    <property type="project" value="UniProtKB-EC"/>
</dbReference>
<dbReference type="InterPro" id="IPR004843">
    <property type="entry name" value="Calcineurin-like_PHP"/>
</dbReference>
<dbReference type="OrthoDB" id="45007at2759"/>
<comment type="caution">
    <text evidence="11">The sequence shown here is derived from an EMBL/GenBank/DDBJ whole genome shotgun (WGS) entry which is preliminary data.</text>
</comment>
<dbReference type="STRING" id="1202772.A0A1V9Z2Q4"/>
<keyword evidence="5" id="KW-0325">Glycoprotein</keyword>
<proteinExistence type="inferred from homology"/>
<accession>A0A1V9Z2Q4</accession>
<feature type="domain" description="Purple acid phosphatase N-terminal" evidence="10">
    <location>
        <begin position="126"/>
        <end position="231"/>
    </location>
</feature>
<dbReference type="Pfam" id="PF16656">
    <property type="entry name" value="Pur_ac_phosph_N"/>
    <property type="match status" value="1"/>
</dbReference>
<dbReference type="AlphaFoldDB" id="A0A1V9Z2Q4"/>